<feature type="compositionally biased region" description="Polar residues" evidence="1">
    <location>
        <begin position="212"/>
        <end position="223"/>
    </location>
</feature>
<dbReference type="AlphaFoldDB" id="A0AAN7WIA2"/>
<evidence type="ECO:0000313" key="3">
    <source>
        <dbReference type="Proteomes" id="UP001310594"/>
    </source>
</evidence>
<name>A0AAN7WIA2_9PEZI</name>
<organism evidence="2 3">
    <name type="scientific">Elasticomyces elasticus</name>
    <dbReference type="NCBI Taxonomy" id="574655"/>
    <lineage>
        <taxon>Eukaryota</taxon>
        <taxon>Fungi</taxon>
        <taxon>Dikarya</taxon>
        <taxon>Ascomycota</taxon>
        <taxon>Pezizomycotina</taxon>
        <taxon>Dothideomycetes</taxon>
        <taxon>Dothideomycetidae</taxon>
        <taxon>Mycosphaerellales</taxon>
        <taxon>Teratosphaeriaceae</taxon>
        <taxon>Elasticomyces</taxon>
    </lineage>
</organism>
<sequence length="460" mass="51087">MDPNVFIDPEDFELLIATGGKTKNLRRSQPGPQSMPISTLNPALAALNIGGPQSGQQGWPASTANPTPVHSATSFVMSRDTPQQQPWTAPQHPRGYPVQQYLPVAQHPQQSVNPQQQAVHQGQYVQQPTQQPTTGQYPAQPYQPQDHQPQQSQQFQQPMGQYQPYTNQQPAQQPQIAGSQPQLLPGPGDQSVPTFGPAYASGNAPPAHLVQGASSQQGPNQPFGSGAVAPWRASLPPRYFTVSLWRAHPVKFILPNISAQDIVDNNCYSQQGKLFTWSTALGWVQQGPDRTLQSMVDEAGVCHQRVPRWCQWYKAWNFSHSSHPTQHQAFDMFQFPGQGFNANGLAQDRMAPLPTTTHIDFRVVNAQNPHARVYGQATYLFPYRWYDVSIQVNNNSSSIVKVPNITVNDVFESYYGSSNGRLLCRVFGRGWQPLSGKIKVKDLVAGMNGGRILELRVERW</sequence>
<proteinExistence type="predicted"/>
<feature type="region of interest" description="Disordered" evidence="1">
    <location>
        <begin position="46"/>
        <end position="225"/>
    </location>
</feature>
<evidence type="ECO:0000256" key="1">
    <source>
        <dbReference type="SAM" id="MobiDB-lite"/>
    </source>
</evidence>
<feature type="compositionally biased region" description="Low complexity" evidence="1">
    <location>
        <begin position="105"/>
        <end position="165"/>
    </location>
</feature>
<feature type="compositionally biased region" description="Polar residues" evidence="1">
    <location>
        <begin position="54"/>
        <end position="88"/>
    </location>
</feature>
<comment type="caution">
    <text evidence="2">The sequence shown here is derived from an EMBL/GenBank/DDBJ whole genome shotgun (WGS) entry which is preliminary data.</text>
</comment>
<feature type="compositionally biased region" description="Polar residues" evidence="1">
    <location>
        <begin position="166"/>
        <end position="182"/>
    </location>
</feature>
<protein>
    <submittedName>
        <fullName evidence="2">Uncharacterized protein</fullName>
    </submittedName>
</protein>
<dbReference type="Proteomes" id="UP001310594">
    <property type="component" value="Unassembled WGS sequence"/>
</dbReference>
<accession>A0AAN7WIA2</accession>
<gene>
    <name evidence="2" type="ORF">LTR97_001849</name>
</gene>
<evidence type="ECO:0000313" key="2">
    <source>
        <dbReference type="EMBL" id="KAK5706857.1"/>
    </source>
</evidence>
<reference evidence="2" key="1">
    <citation type="submission" date="2023-08" db="EMBL/GenBank/DDBJ databases">
        <title>Black Yeasts Isolated from many extreme environments.</title>
        <authorList>
            <person name="Coleine C."/>
            <person name="Stajich J.E."/>
            <person name="Selbmann L."/>
        </authorList>
    </citation>
    <scope>NUCLEOTIDE SEQUENCE</scope>
    <source>
        <strain evidence="2">CCFEE 5810</strain>
    </source>
</reference>
<dbReference type="EMBL" id="JAVRQU010000002">
    <property type="protein sequence ID" value="KAK5706857.1"/>
    <property type="molecule type" value="Genomic_DNA"/>
</dbReference>